<name>A0A1M5NUR3_9GAMM</name>
<sequence>MTDSHLLVTGHSHITCLGIPLKNADGDNQLVAIAAEPCFHGLVGAWPREKRYWEQVIALTAAHRVAISWMGNQHNSKYMLLEPPGFDFMLTQQPDLPIDLSVPLVPEQAVRESFAATFLGLRWMLGQIAQRGGIKPVLIGTPPPKGDNDAVRALLARERHFVRVAEQMGASLDHVAMSAPLLRVKLWRLLQQMMAEIAAEHGLAFWPTPSAAEDAEGFLRREYWSQDATHANAVFGKLMLRDMERRLLAADTDGSQGH</sequence>
<evidence type="ECO:0008006" key="3">
    <source>
        <dbReference type="Google" id="ProtNLM"/>
    </source>
</evidence>
<dbReference type="RefSeq" id="WP_072896841.1">
    <property type="nucleotide sequence ID" value="NZ_FQWZ01000004.1"/>
</dbReference>
<dbReference type="OrthoDB" id="4736604at2"/>
<proteinExistence type="predicted"/>
<dbReference type="Proteomes" id="UP000199758">
    <property type="component" value="Unassembled WGS sequence"/>
</dbReference>
<accession>A0A1M5NUR3</accession>
<dbReference type="EMBL" id="FQWZ01000004">
    <property type="protein sequence ID" value="SHG93195.1"/>
    <property type="molecule type" value="Genomic_DNA"/>
</dbReference>
<organism evidence="1 2">
    <name type="scientific">Hydrocarboniphaga daqingensis</name>
    <dbReference type="NCBI Taxonomy" id="490188"/>
    <lineage>
        <taxon>Bacteria</taxon>
        <taxon>Pseudomonadati</taxon>
        <taxon>Pseudomonadota</taxon>
        <taxon>Gammaproteobacteria</taxon>
        <taxon>Nevskiales</taxon>
        <taxon>Nevskiaceae</taxon>
        <taxon>Hydrocarboniphaga</taxon>
    </lineage>
</organism>
<reference evidence="1 2" key="1">
    <citation type="submission" date="2016-11" db="EMBL/GenBank/DDBJ databases">
        <authorList>
            <person name="Jaros S."/>
            <person name="Januszkiewicz K."/>
            <person name="Wedrychowicz H."/>
        </authorList>
    </citation>
    <scope>NUCLEOTIDE SEQUENCE [LARGE SCALE GENOMIC DNA]</scope>
    <source>
        <strain evidence="1 2">CGMCC 1.7049</strain>
    </source>
</reference>
<dbReference type="STRING" id="490188.SAMN04488068_1870"/>
<dbReference type="GO" id="GO:0016788">
    <property type="term" value="F:hydrolase activity, acting on ester bonds"/>
    <property type="evidence" value="ECO:0007669"/>
    <property type="project" value="UniProtKB-ARBA"/>
</dbReference>
<keyword evidence="2" id="KW-1185">Reference proteome</keyword>
<dbReference type="InterPro" id="IPR036514">
    <property type="entry name" value="SGNH_hydro_sf"/>
</dbReference>
<dbReference type="SUPFAM" id="SSF52266">
    <property type="entry name" value="SGNH hydrolase"/>
    <property type="match status" value="1"/>
</dbReference>
<gene>
    <name evidence="1" type="ORF">SAMN04488068_1870</name>
</gene>
<evidence type="ECO:0000313" key="2">
    <source>
        <dbReference type="Proteomes" id="UP000199758"/>
    </source>
</evidence>
<dbReference type="AlphaFoldDB" id="A0A1M5NUR3"/>
<evidence type="ECO:0000313" key="1">
    <source>
        <dbReference type="EMBL" id="SHG93195.1"/>
    </source>
</evidence>
<protein>
    <recommendedName>
        <fullName evidence="3">SGNH/GDSL hydrolase family protein</fullName>
    </recommendedName>
</protein>
<dbReference type="Gene3D" id="3.40.50.1110">
    <property type="entry name" value="SGNH hydrolase"/>
    <property type="match status" value="1"/>
</dbReference>